<dbReference type="AlphaFoldDB" id="Q47CF6"/>
<keyword evidence="11" id="KW-0411">Iron-sulfur</keyword>
<dbReference type="InterPro" id="IPR013112">
    <property type="entry name" value="FAD-bd_8"/>
</dbReference>
<dbReference type="SUPFAM" id="SSF63380">
    <property type="entry name" value="Riboflavin synthase domain-like"/>
    <property type="match status" value="1"/>
</dbReference>
<feature type="transmembrane region" description="Helical" evidence="13">
    <location>
        <begin position="186"/>
        <end position="205"/>
    </location>
</feature>
<organism evidence="15">
    <name type="scientific">Dechloromonas aromatica (strain RCB)</name>
    <dbReference type="NCBI Taxonomy" id="159087"/>
    <lineage>
        <taxon>Bacteria</taxon>
        <taxon>Pseudomonadati</taxon>
        <taxon>Pseudomonadota</taxon>
        <taxon>Betaproteobacteria</taxon>
        <taxon>Rhodocyclales</taxon>
        <taxon>Azonexaceae</taxon>
        <taxon>Dechloromonas</taxon>
    </lineage>
</organism>
<protein>
    <submittedName>
        <fullName evidence="15">Oxidoreductase FAD-binding region</fullName>
    </submittedName>
</protein>
<feature type="transmembrane region" description="Helical" evidence="13">
    <location>
        <begin position="76"/>
        <end position="94"/>
    </location>
</feature>
<dbReference type="PANTHER" id="PTHR47354">
    <property type="entry name" value="NADH OXIDOREDUCTASE HCR"/>
    <property type="match status" value="1"/>
</dbReference>
<dbReference type="InterPro" id="IPR013130">
    <property type="entry name" value="Fe3_Rdtase_TM_dom"/>
</dbReference>
<evidence type="ECO:0000256" key="9">
    <source>
        <dbReference type="ARBA" id="ARBA00023002"/>
    </source>
</evidence>
<dbReference type="SUPFAM" id="SSF52343">
    <property type="entry name" value="Ferredoxin reductase-like, C-terminal NADP-linked domain"/>
    <property type="match status" value="1"/>
</dbReference>
<keyword evidence="8 13" id="KW-1133">Transmembrane helix</keyword>
<evidence type="ECO:0000256" key="3">
    <source>
        <dbReference type="ARBA" id="ARBA00022630"/>
    </source>
</evidence>
<feature type="transmembrane region" description="Helical" evidence="13">
    <location>
        <begin position="133"/>
        <end position="150"/>
    </location>
</feature>
<keyword evidence="7" id="KW-0274">FAD</keyword>
<dbReference type="HOGENOM" id="CLU_003827_19_0_4"/>
<keyword evidence="3" id="KW-0285">Flavoprotein</keyword>
<feature type="domain" description="FAD-binding FR-type" evidence="14">
    <location>
        <begin position="212"/>
        <end position="312"/>
    </location>
</feature>
<keyword evidence="12 13" id="KW-0472">Membrane</keyword>
<dbReference type="GO" id="GO:0046872">
    <property type="term" value="F:metal ion binding"/>
    <property type="evidence" value="ECO:0007669"/>
    <property type="project" value="UniProtKB-KW"/>
</dbReference>
<dbReference type="GO" id="GO:0050660">
    <property type="term" value="F:flavin adenine dinucleotide binding"/>
    <property type="evidence" value="ECO:0007669"/>
    <property type="project" value="TreeGrafter"/>
</dbReference>
<evidence type="ECO:0000256" key="5">
    <source>
        <dbReference type="ARBA" id="ARBA00022714"/>
    </source>
</evidence>
<dbReference type="Gene3D" id="2.40.30.10">
    <property type="entry name" value="Translation factors"/>
    <property type="match status" value="1"/>
</dbReference>
<dbReference type="EMBL" id="CP000089">
    <property type="protein sequence ID" value="AAZ47475.1"/>
    <property type="molecule type" value="Genomic_DNA"/>
</dbReference>
<dbReference type="STRING" id="159087.Daro_2745"/>
<keyword evidence="9" id="KW-0560">Oxidoreductase</keyword>
<dbReference type="Pfam" id="PF01794">
    <property type="entry name" value="Ferric_reduct"/>
    <property type="match status" value="1"/>
</dbReference>
<dbReference type="KEGG" id="dar:Daro_2745"/>
<dbReference type="InterPro" id="IPR050415">
    <property type="entry name" value="MRET"/>
</dbReference>
<keyword evidence="10" id="KW-0408">Iron</keyword>
<accession>Q47CF6</accession>
<evidence type="ECO:0000256" key="8">
    <source>
        <dbReference type="ARBA" id="ARBA00022989"/>
    </source>
</evidence>
<keyword evidence="6" id="KW-0479">Metal-binding</keyword>
<dbReference type="GO" id="GO:0016491">
    <property type="term" value="F:oxidoreductase activity"/>
    <property type="evidence" value="ECO:0007669"/>
    <property type="project" value="UniProtKB-KW"/>
</dbReference>
<dbReference type="Pfam" id="PF08022">
    <property type="entry name" value="FAD_binding_8"/>
    <property type="match status" value="1"/>
</dbReference>
<comment type="cofactor">
    <cofactor evidence="1">
        <name>FAD</name>
        <dbReference type="ChEBI" id="CHEBI:57692"/>
    </cofactor>
</comment>
<evidence type="ECO:0000256" key="7">
    <source>
        <dbReference type="ARBA" id="ARBA00022827"/>
    </source>
</evidence>
<dbReference type="eggNOG" id="COG4097">
    <property type="taxonomic scope" value="Bacteria"/>
</dbReference>
<name>Q47CF6_DECAR</name>
<evidence type="ECO:0000256" key="6">
    <source>
        <dbReference type="ARBA" id="ARBA00022723"/>
    </source>
</evidence>
<dbReference type="InterPro" id="IPR039261">
    <property type="entry name" value="FNR_nucleotide-bd"/>
</dbReference>
<dbReference type="CDD" id="cd06198">
    <property type="entry name" value="FNR_like_3"/>
    <property type="match status" value="1"/>
</dbReference>
<reference evidence="15" key="1">
    <citation type="submission" date="2005-08" db="EMBL/GenBank/DDBJ databases">
        <title>Complete sequence of Dechloromonas aromatica RCB.</title>
        <authorList>
            <person name="Salinero K.K."/>
            <person name="Copeland A."/>
            <person name="Lucas S."/>
            <person name="Lapidus A."/>
            <person name="Barry K."/>
            <person name="Detter J.C."/>
            <person name="Glavina T."/>
            <person name="Hammon N."/>
            <person name="Israni S."/>
            <person name="Pitluck S."/>
            <person name="Di Bartolo G."/>
            <person name="Trong S."/>
            <person name="Schmutz J."/>
            <person name="Larimer F."/>
            <person name="Land M."/>
            <person name="Ivanova N."/>
            <person name="Richardson P."/>
        </authorList>
    </citation>
    <scope>NUCLEOTIDE SEQUENCE</scope>
    <source>
        <strain evidence="15">RCB</strain>
    </source>
</reference>
<evidence type="ECO:0000313" key="15">
    <source>
        <dbReference type="EMBL" id="AAZ47475.1"/>
    </source>
</evidence>
<dbReference type="InterPro" id="IPR017938">
    <property type="entry name" value="Riboflavin_synthase-like_b-brl"/>
</dbReference>
<evidence type="ECO:0000256" key="4">
    <source>
        <dbReference type="ARBA" id="ARBA00022692"/>
    </source>
</evidence>
<gene>
    <name evidence="15" type="ordered locus">Daro_2745</name>
</gene>
<feature type="transmembrane region" description="Helical" evidence="13">
    <location>
        <begin position="37"/>
        <end position="56"/>
    </location>
</feature>
<evidence type="ECO:0000259" key="14">
    <source>
        <dbReference type="PROSITE" id="PS51384"/>
    </source>
</evidence>
<dbReference type="GO" id="GO:0051537">
    <property type="term" value="F:2 iron, 2 sulfur cluster binding"/>
    <property type="evidence" value="ECO:0007669"/>
    <property type="project" value="UniProtKB-KW"/>
</dbReference>
<keyword evidence="5" id="KW-0001">2Fe-2S</keyword>
<evidence type="ECO:0000256" key="13">
    <source>
        <dbReference type="SAM" id="Phobius"/>
    </source>
</evidence>
<evidence type="ECO:0000256" key="11">
    <source>
        <dbReference type="ARBA" id="ARBA00023014"/>
    </source>
</evidence>
<comment type="subcellular location">
    <subcellularLocation>
        <location evidence="2">Membrane</location>
        <topology evidence="2">Multi-pass membrane protein</topology>
    </subcellularLocation>
</comment>
<dbReference type="Gene3D" id="3.40.50.80">
    <property type="entry name" value="Nucleotide-binding domain of ferredoxin-NADP reductase (FNR) module"/>
    <property type="match status" value="1"/>
</dbReference>
<evidence type="ECO:0000256" key="12">
    <source>
        <dbReference type="ARBA" id="ARBA00023136"/>
    </source>
</evidence>
<sequence length="438" mass="49076">MKRPLLLLALLPLGLWAFFVFPDLLSTAQGFWDWRRALIILSGILALWWMSAGMLLATRPVWLEQRFGGLDKLYRLHKDIGIGAGILVFTHWMMEWLPKNLAKLGWIERANRPRGPRGEPDLWMDLAKDVGEWAGYILLALVVIALLKRIPYRWFRLVHKAFGLIFIGGAFHGLMLMPKNFWNQPLAWLTAAVAAAGIIAALFSLSNRIGRQRQYPARIETIRRHDGDVLEIVCRPQSGWPGHKAGQFLFANFGQTAEGAHPFTIATAWQPQHGTLTLAIKALGDFTAKLPELLQAGQTLTLEGPYGKFDFLGKIATHEAPQVWIAGGIGVTPFLARLDERTTNPPAQANTDFFYCTAKDADYPDQLEARCRQAGVRLHRRLTDRDGKLDPAEIQACLKPGSSVWFCGPAAWGVSLADKLISLGLPKTAFHREVFEFR</sequence>
<evidence type="ECO:0000256" key="10">
    <source>
        <dbReference type="ARBA" id="ARBA00023004"/>
    </source>
</evidence>
<dbReference type="InterPro" id="IPR017927">
    <property type="entry name" value="FAD-bd_FR_type"/>
</dbReference>
<dbReference type="GO" id="GO:0016020">
    <property type="term" value="C:membrane"/>
    <property type="evidence" value="ECO:0007669"/>
    <property type="project" value="UniProtKB-SubCell"/>
</dbReference>
<keyword evidence="4 13" id="KW-0812">Transmembrane</keyword>
<evidence type="ECO:0000256" key="1">
    <source>
        <dbReference type="ARBA" id="ARBA00001974"/>
    </source>
</evidence>
<feature type="transmembrane region" description="Helical" evidence="13">
    <location>
        <begin position="157"/>
        <end position="174"/>
    </location>
</feature>
<dbReference type="OrthoDB" id="9796486at2"/>
<dbReference type="PROSITE" id="PS51384">
    <property type="entry name" value="FAD_FR"/>
    <property type="match status" value="1"/>
</dbReference>
<dbReference type="PANTHER" id="PTHR47354:SF8">
    <property type="entry name" value="1,2-PHENYLACETYL-COA EPOXIDASE, SUBUNIT E"/>
    <property type="match status" value="1"/>
</dbReference>
<evidence type="ECO:0000256" key="2">
    <source>
        <dbReference type="ARBA" id="ARBA00004141"/>
    </source>
</evidence>
<proteinExistence type="predicted"/>